<dbReference type="GO" id="GO:0004674">
    <property type="term" value="F:protein serine/threonine kinase activity"/>
    <property type="evidence" value="ECO:0007669"/>
    <property type="project" value="UniProtKB-KW"/>
</dbReference>
<proteinExistence type="predicted"/>
<dbReference type="eggNOG" id="COG2172">
    <property type="taxonomic scope" value="Bacteria"/>
</dbReference>
<keyword evidence="1 3" id="KW-0723">Serine/threonine-protein kinase</keyword>
<organism evidence="3 4">
    <name type="scientific">Rhodococcus ruber</name>
    <dbReference type="NCBI Taxonomy" id="1830"/>
    <lineage>
        <taxon>Bacteria</taxon>
        <taxon>Bacillati</taxon>
        <taxon>Actinomycetota</taxon>
        <taxon>Actinomycetes</taxon>
        <taxon>Mycobacteriales</taxon>
        <taxon>Nocardiaceae</taxon>
        <taxon>Rhodococcus</taxon>
    </lineage>
</organism>
<dbReference type="PANTHER" id="PTHR35526">
    <property type="entry name" value="ANTI-SIGMA-F FACTOR RSBW-RELATED"/>
    <property type="match status" value="1"/>
</dbReference>
<dbReference type="RefSeq" id="WP_048773850.1">
    <property type="nucleotide sequence ID" value="NZ_CP044211.1"/>
</dbReference>
<dbReference type="Pfam" id="PF13581">
    <property type="entry name" value="HATPase_c_2"/>
    <property type="match status" value="1"/>
</dbReference>
<evidence type="ECO:0000313" key="4">
    <source>
        <dbReference type="Proteomes" id="UP000042997"/>
    </source>
</evidence>
<dbReference type="EMBL" id="CCSD01000066">
    <property type="protein sequence ID" value="CDZ89693.1"/>
    <property type="molecule type" value="Genomic_DNA"/>
</dbReference>
<keyword evidence="3" id="KW-0808">Transferase</keyword>
<dbReference type="PANTHER" id="PTHR35526:SF3">
    <property type="entry name" value="ANTI-SIGMA-F FACTOR RSBW"/>
    <property type="match status" value="1"/>
</dbReference>
<sequence>MHRHPLDPSITSTVCWYRQAPATAAEITSLRRALAGWLARIGVDDRCRQDVVAAVYEALANVVEHAYPGRDAGLPGGVVEVDATFVAHERDLEITVADHGRWRAGMRASHTGSRGRGLELIAALTTHTRVSTAGTGTTVTMSWQADLPA</sequence>
<accession>A0A098BLY0</accession>
<dbReference type="GeneID" id="66833620"/>
<gene>
    <name evidence="3" type="ORF">RHRU231_540040</name>
</gene>
<dbReference type="CDD" id="cd16936">
    <property type="entry name" value="HATPase_RsbW-like"/>
    <property type="match status" value="1"/>
</dbReference>
<dbReference type="SUPFAM" id="SSF55874">
    <property type="entry name" value="ATPase domain of HSP90 chaperone/DNA topoisomerase II/histidine kinase"/>
    <property type="match status" value="1"/>
</dbReference>
<dbReference type="InterPro" id="IPR036890">
    <property type="entry name" value="HATPase_C_sf"/>
</dbReference>
<dbReference type="AlphaFoldDB" id="A0A098BLY0"/>
<evidence type="ECO:0000313" key="3">
    <source>
        <dbReference type="EMBL" id="CDZ89693.1"/>
    </source>
</evidence>
<feature type="domain" description="Histidine kinase/HSP90-like ATPase" evidence="2">
    <location>
        <begin position="21"/>
        <end position="143"/>
    </location>
</feature>
<dbReference type="InterPro" id="IPR050267">
    <property type="entry name" value="Anti-sigma-factor_SerPK"/>
</dbReference>
<name>A0A098BLY0_9NOCA</name>
<dbReference type="OrthoDB" id="5243175at2"/>
<dbReference type="InterPro" id="IPR003594">
    <property type="entry name" value="HATPase_dom"/>
</dbReference>
<evidence type="ECO:0000259" key="2">
    <source>
        <dbReference type="Pfam" id="PF13581"/>
    </source>
</evidence>
<reference evidence="3 4" key="1">
    <citation type="journal article" date="2014" name="Genome Announc.">
        <title>Draft Genome Sequence of Propane- and Butane-Oxidizing Actinobacterium Rhodococcus ruber IEGM 231.</title>
        <authorList>
            <person name="Ivshina I.B."/>
            <person name="Kuyukina M.S."/>
            <person name="Krivoruchko A.V."/>
            <person name="Barbe V."/>
            <person name="Fischer C."/>
        </authorList>
    </citation>
    <scope>NUCLEOTIDE SEQUENCE [LARGE SCALE GENOMIC DNA]</scope>
</reference>
<evidence type="ECO:0000256" key="1">
    <source>
        <dbReference type="ARBA" id="ARBA00022527"/>
    </source>
</evidence>
<protein>
    <submittedName>
        <fullName evidence="3">Anti-sigma regulatory factor, serine/threonine protein kinase</fullName>
    </submittedName>
</protein>
<keyword evidence="3" id="KW-0418">Kinase</keyword>
<dbReference type="Gene3D" id="3.30.565.10">
    <property type="entry name" value="Histidine kinase-like ATPase, C-terminal domain"/>
    <property type="match status" value="1"/>
</dbReference>
<dbReference type="Proteomes" id="UP000042997">
    <property type="component" value="Unassembled WGS sequence"/>
</dbReference>